<dbReference type="AlphaFoldDB" id="A0A8J3W4N8"/>
<dbReference type="Proteomes" id="UP000616724">
    <property type="component" value="Unassembled WGS sequence"/>
</dbReference>
<dbReference type="PANTHER" id="PTHR43252:SF2">
    <property type="entry name" value="TRANSCRIPTION REGULATOR, PADR-LIKE FAMILY"/>
    <property type="match status" value="1"/>
</dbReference>
<reference evidence="3 4" key="1">
    <citation type="submission" date="2021-01" db="EMBL/GenBank/DDBJ databases">
        <title>Whole genome shotgun sequence of Planobispora longispora NBRC 13918.</title>
        <authorList>
            <person name="Komaki H."/>
            <person name="Tamura T."/>
        </authorList>
    </citation>
    <scope>NUCLEOTIDE SEQUENCE [LARGE SCALE GENOMIC DNA]</scope>
    <source>
        <strain evidence="3 4">NBRC 13918</strain>
    </source>
</reference>
<evidence type="ECO:0000313" key="4">
    <source>
        <dbReference type="Proteomes" id="UP000616724"/>
    </source>
</evidence>
<evidence type="ECO:0000313" key="3">
    <source>
        <dbReference type="EMBL" id="GIH76609.1"/>
    </source>
</evidence>
<dbReference type="InterPro" id="IPR036390">
    <property type="entry name" value="WH_DNA-bd_sf"/>
</dbReference>
<dbReference type="InterPro" id="IPR005149">
    <property type="entry name" value="Tscrpt_reg_PadR_N"/>
</dbReference>
<feature type="domain" description="Transcription regulator PadR N-terminal" evidence="2">
    <location>
        <begin position="127"/>
        <end position="194"/>
    </location>
</feature>
<dbReference type="CDD" id="cd00090">
    <property type="entry name" value="HTH_ARSR"/>
    <property type="match status" value="1"/>
</dbReference>
<comment type="caution">
    <text evidence="3">The sequence shown here is derived from an EMBL/GenBank/DDBJ whole genome shotgun (WGS) entry which is preliminary data.</text>
</comment>
<gene>
    <name evidence="3" type="ORF">Plo01_30380</name>
</gene>
<accession>A0A8J3W4N8</accession>
<name>A0A8J3W4N8_9ACTN</name>
<evidence type="ECO:0000259" key="2">
    <source>
        <dbReference type="Pfam" id="PF03551"/>
    </source>
</evidence>
<dbReference type="InterPro" id="IPR036388">
    <property type="entry name" value="WH-like_DNA-bd_sf"/>
</dbReference>
<dbReference type="InterPro" id="IPR011991">
    <property type="entry name" value="ArsR-like_HTH"/>
</dbReference>
<dbReference type="SUPFAM" id="SSF46785">
    <property type="entry name" value="Winged helix' DNA-binding domain"/>
    <property type="match status" value="1"/>
</dbReference>
<dbReference type="PANTHER" id="PTHR43252">
    <property type="entry name" value="TRANSCRIPTIONAL REGULATOR YQJI"/>
    <property type="match status" value="1"/>
</dbReference>
<feature type="region of interest" description="Disordered" evidence="1">
    <location>
        <begin position="43"/>
        <end position="84"/>
    </location>
</feature>
<organism evidence="3 4">
    <name type="scientific">Planobispora longispora</name>
    <dbReference type="NCBI Taxonomy" id="28887"/>
    <lineage>
        <taxon>Bacteria</taxon>
        <taxon>Bacillati</taxon>
        <taxon>Actinomycetota</taxon>
        <taxon>Actinomycetes</taxon>
        <taxon>Streptosporangiales</taxon>
        <taxon>Streptosporangiaceae</taxon>
        <taxon>Planobispora</taxon>
    </lineage>
</organism>
<protein>
    <recommendedName>
        <fullName evidence="2">Transcription regulator PadR N-terminal domain-containing protein</fullName>
    </recommendedName>
</protein>
<proteinExistence type="predicted"/>
<dbReference type="Gene3D" id="1.10.10.10">
    <property type="entry name" value="Winged helix-like DNA-binding domain superfamily/Winged helix DNA-binding domain"/>
    <property type="match status" value="1"/>
</dbReference>
<evidence type="ECO:0000256" key="1">
    <source>
        <dbReference type="SAM" id="MobiDB-lite"/>
    </source>
</evidence>
<sequence length="268" mass="29905">MAIANLRRNDMTYAHSMGDRWAGTDPREIRRQMKRAAREAWRAVNESRHQAGAPGRHGPPGPREGGPYEGGPHEHRHRGHRGGPWGGFPWDFGRGPWGGPGRGGSWGGRPPFGRGRKAKRGDVRAAILALLSEEPRNGYQIIQEIAERSQGGWKPSPGAVYPALQQLTDEGLVLAEENDGRKTFRLTEEGRAYVTAHPDEVRAPWEEMTPDVDDTTRELMDLARQSGFAMLQILQTGSEAQIRQARQQLIETRRKLYQILAEGDPADE</sequence>
<dbReference type="EMBL" id="BOOH01000021">
    <property type="protein sequence ID" value="GIH76609.1"/>
    <property type="molecule type" value="Genomic_DNA"/>
</dbReference>
<dbReference type="Pfam" id="PF03551">
    <property type="entry name" value="PadR"/>
    <property type="match status" value="1"/>
</dbReference>
<keyword evidence="4" id="KW-1185">Reference proteome</keyword>